<evidence type="ECO:0000256" key="1">
    <source>
        <dbReference type="ARBA" id="ARBA00001933"/>
    </source>
</evidence>
<gene>
    <name evidence="12" type="ORF">LSH36_583g02005</name>
</gene>
<dbReference type="InterPro" id="IPR029510">
    <property type="entry name" value="Ald_DH_CS_GLU"/>
</dbReference>
<dbReference type="Gene3D" id="3.90.1150.10">
    <property type="entry name" value="Aspartate Aminotransferase, domain 1"/>
    <property type="match status" value="1"/>
</dbReference>
<evidence type="ECO:0000256" key="2">
    <source>
        <dbReference type="ARBA" id="ARBA00009986"/>
    </source>
</evidence>
<feature type="domain" description="Xylose isomerase-like TIM barrel" evidence="11">
    <location>
        <begin position="788"/>
        <end position="982"/>
    </location>
</feature>
<dbReference type="AlphaFoldDB" id="A0AAD9J565"/>
<dbReference type="Gene3D" id="3.40.605.10">
    <property type="entry name" value="Aldehyde Dehydrogenase, Chain A, domain 1"/>
    <property type="match status" value="1"/>
</dbReference>
<organism evidence="12 13">
    <name type="scientific">Paralvinella palmiformis</name>
    <dbReference type="NCBI Taxonomy" id="53620"/>
    <lineage>
        <taxon>Eukaryota</taxon>
        <taxon>Metazoa</taxon>
        <taxon>Spiralia</taxon>
        <taxon>Lophotrochozoa</taxon>
        <taxon>Annelida</taxon>
        <taxon>Polychaeta</taxon>
        <taxon>Sedentaria</taxon>
        <taxon>Canalipalpata</taxon>
        <taxon>Terebellida</taxon>
        <taxon>Terebelliformia</taxon>
        <taxon>Alvinellidae</taxon>
        <taxon>Paralvinella</taxon>
    </lineage>
</organism>
<comment type="similarity">
    <text evidence="2 9">Belongs to the aldehyde dehydrogenase family.</text>
</comment>
<dbReference type="GO" id="GO:0009862">
    <property type="term" value="P:systemic acquired resistance, salicylic acid mediated signaling pathway"/>
    <property type="evidence" value="ECO:0007669"/>
    <property type="project" value="UniProtKB-ARBA"/>
</dbReference>
<evidence type="ECO:0000256" key="3">
    <source>
        <dbReference type="ARBA" id="ARBA00022576"/>
    </source>
</evidence>
<keyword evidence="13" id="KW-1185">Reference proteome</keyword>
<dbReference type="InterPro" id="IPR015424">
    <property type="entry name" value="PyrdxlP-dep_Trfase"/>
</dbReference>
<evidence type="ECO:0000256" key="6">
    <source>
        <dbReference type="ARBA" id="ARBA00023002"/>
    </source>
</evidence>
<dbReference type="FunFam" id="3.40.309.10:FF:000012">
    <property type="entry name" value="Betaine aldehyde dehydrogenase"/>
    <property type="match status" value="1"/>
</dbReference>
<evidence type="ECO:0000256" key="4">
    <source>
        <dbReference type="ARBA" id="ARBA00022679"/>
    </source>
</evidence>
<accession>A0AAD9J565</accession>
<evidence type="ECO:0000256" key="5">
    <source>
        <dbReference type="ARBA" id="ARBA00022898"/>
    </source>
</evidence>
<evidence type="ECO:0000313" key="13">
    <source>
        <dbReference type="Proteomes" id="UP001208570"/>
    </source>
</evidence>
<evidence type="ECO:0000259" key="11">
    <source>
        <dbReference type="Pfam" id="PF01261"/>
    </source>
</evidence>
<dbReference type="Gene3D" id="3.40.309.10">
    <property type="entry name" value="Aldehyde Dehydrogenase, Chain A, domain 2"/>
    <property type="match status" value="1"/>
</dbReference>
<dbReference type="InterPro" id="IPR015422">
    <property type="entry name" value="PyrdxlP-dep_Trfase_small"/>
</dbReference>
<keyword evidence="6 9" id="KW-0560">Oxidoreductase</keyword>
<dbReference type="PROSITE" id="PS00687">
    <property type="entry name" value="ALDEHYDE_DEHYDR_GLU"/>
    <property type="match status" value="1"/>
</dbReference>
<dbReference type="Proteomes" id="UP001208570">
    <property type="component" value="Unassembled WGS sequence"/>
</dbReference>
<keyword evidence="3" id="KW-0032">Aminotransferase</keyword>
<dbReference type="Gene3D" id="3.20.20.150">
    <property type="entry name" value="Divalent-metal-dependent TIM barrel enzymes"/>
    <property type="match status" value="1"/>
</dbReference>
<dbReference type="PROSITE" id="PS00070">
    <property type="entry name" value="ALDEHYDE_DEHYDR_CYS"/>
    <property type="match status" value="1"/>
</dbReference>
<dbReference type="InterPro" id="IPR016162">
    <property type="entry name" value="Ald_DH_N"/>
</dbReference>
<name>A0AAD9J565_9ANNE</name>
<dbReference type="InterPro" id="IPR016163">
    <property type="entry name" value="Ald_DH_C"/>
</dbReference>
<dbReference type="InterPro" id="IPR015590">
    <property type="entry name" value="Aldehyde_DH_dom"/>
</dbReference>
<dbReference type="EMBL" id="JAODUP010000583">
    <property type="protein sequence ID" value="KAK2146817.1"/>
    <property type="molecule type" value="Genomic_DNA"/>
</dbReference>
<dbReference type="InterPro" id="IPR015421">
    <property type="entry name" value="PyrdxlP-dep_Trfase_major"/>
</dbReference>
<dbReference type="Pfam" id="PF01261">
    <property type="entry name" value="AP_endonuc_2"/>
    <property type="match status" value="1"/>
</dbReference>
<dbReference type="Gene3D" id="3.40.640.10">
    <property type="entry name" value="Type I PLP-dependent aspartate aminotransferase-like (Major domain)"/>
    <property type="match status" value="1"/>
</dbReference>
<protein>
    <submittedName>
        <fullName evidence="12">Uncharacterized protein</fullName>
    </submittedName>
</protein>
<dbReference type="CDD" id="cd00609">
    <property type="entry name" value="AAT_like"/>
    <property type="match status" value="1"/>
</dbReference>
<dbReference type="FunFam" id="3.40.640.10:FF:000099">
    <property type="entry name" value="LL-diaminopimelate aminotransferase, chloroplastic"/>
    <property type="match status" value="1"/>
</dbReference>
<feature type="active site" evidence="8">
    <location>
        <position position="553"/>
    </location>
</feature>
<dbReference type="FunFam" id="3.40.605.10:FF:000001">
    <property type="entry name" value="Aldehyde dehydrogenase 1"/>
    <property type="match status" value="1"/>
</dbReference>
<dbReference type="SUPFAM" id="SSF53720">
    <property type="entry name" value="ALDH-like"/>
    <property type="match status" value="1"/>
</dbReference>
<comment type="caution">
    <text evidence="12">The sequence shown here is derived from an EMBL/GenBank/DDBJ whole genome shotgun (WGS) entry which is preliminary data.</text>
</comment>
<dbReference type="InterPro" id="IPR019942">
    <property type="entry name" value="DapL/ALD1"/>
</dbReference>
<proteinExistence type="inferred from homology"/>
<evidence type="ECO:0000259" key="10">
    <source>
        <dbReference type="Pfam" id="PF00171"/>
    </source>
</evidence>
<feature type="domain" description="Aldehyde dehydrogenase" evidence="10">
    <location>
        <begin position="335"/>
        <end position="765"/>
    </location>
</feature>
<dbReference type="PANTHER" id="PTHR43111:SF1">
    <property type="entry name" value="ALDEHYDE DEHYDROGENASE B-RELATED"/>
    <property type="match status" value="1"/>
</dbReference>
<keyword evidence="4" id="KW-0808">Transferase</keyword>
<dbReference type="SUPFAM" id="SSF53383">
    <property type="entry name" value="PLP-dependent transferases"/>
    <property type="match status" value="1"/>
</dbReference>
<evidence type="ECO:0000313" key="12">
    <source>
        <dbReference type="EMBL" id="KAK2146817.1"/>
    </source>
</evidence>
<dbReference type="SUPFAM" id="SSF51658">
    <property type="entry name" value="Xylose isomerase-like"/>
    <property type="match status" value="1"/>
</dbReference>
<evidence type="ECO:0000256" key="8">
    <source>
        <dbReference type="PROSITE-ProRule" id="PRU10007"/>
    </source>
</evidence>
<dbReference type="InterPro" id="IPR036237">
    <property type="entry name" value="Xyl_isomerase-like_sf"/>
</dbReference>
<evidence type="ECO:0000256" key="7">
    <source>
        <dbReference type="ARBA" id="ARBA00061511"/>
    </source>
</evidence>
<dbReference type="GO" id="GO:0008483">
    <property type="term" value="F:transaminase activity"/>
    <property type="evidence" value="ECO:0007669"/>
    <property type="project" value="UniProtKB-KW"/>
</dbReference>
<dbReference type="GO" id="GO:0016620">
    <property type="term" value="F:oxidoreductase activity, acting on the aldehyde or oxo group of donors, NAD or NADP as acceptor"/>
    <property type="evidence" value="ECO:0007669"/>
    <property type="project" value="InterPro"/>
</dbReference>
<comment type="similarity">
    <text evidence="7">Belongs to the class-I pyridoxal-phosphate-dependent aminotransferase family. LL-diaminopimelate aminotransferase subfamily.</text>
</comment>
<dbReference type="InterPro" id="IPR013022">
    <property type="entry name" value="Xyl_isomerase-like_TIM-brl"/>
</dbReference>
<dbReference type="PANTHER" id="PTHR43111">
    <property type="entry name" value="ALDEHYDE DEHYDROGENASE B-RELATED"/>
    <property type="match status" value="1"/>
</dbReference>
<dbReference type="NCBIfam" id="TIGR03542">
    <property type="entry name" value="DAPAT_plant"/>
    <property type="match status" value="1"/>
</dbReference>
<comment type="cofactor">
    <cofactor evidence="1">
        <name>pyridoxal 5'-phosphate</name>
        <dbReference type="ChEBI" id="CHEBI:597326"/>
    </cofactor>
</comment>
<dbReference type="GO" id="GO:0030170">
    <property type="term" value="F:pyridoxal phosphate binding"/>
    <property type="evidence" value="ECO:0007669"/>
    <property type="project" value="InterPro"/>
</dbReference>
<dbReference type="InterPro" id="IPR016161">
    <property type="entry name" value="Ald_DH/histidinol_DH"/>
</dbReference>
<reference evidence="12" key="1">
    <citation type="journal article" date="2023" name="Mol. Biol. Evol.">
        <title>Third-Generation Sequencing Reveals the Adaptive Role of the Epigenome in Three Deep-Sea Polychaetes.</title>
        <authorList>
            <person name="Perez M."/>
            <person name="Aroh O."/>
            <person name="Sun Y."/>
            <person name="Lan Y."/>
            <person name="Juniper S.K."/>
            <person name="Young C.R."/>
            <person name="Angers B."/>
            <person name="Qian P.Y."/>
        </authorList>
    </citation>
    <scope>NUCLEOTIDE SEQUENCE</scope>
    <source>
        <strain evidence="12">P08H-3</strain>
    </source>
</reference>
<dbReference type="Pfam" id="PF00171">
    <property type="entry name" value="Aldedh"/>
    <property type="match status" value="1"/>
</dbReference>
<keyword evidence="5" id="KW-0663">Pyridoxal phosphate</keyword>
<dbReference type="InterPro" id="IPR016160">
    <property type="entry name" value="Ald_DH_CS_CYS"/>
</dbReference>
<evidence type="ECO:0000256" key="9">
    <source>
        <dbReference type="RuleBase" id="RU003345"/>
    </source>
</evidence>
<sequence length="991" mass="110730">MLLVNPFYSILQPTYLFQKVSRIVEQFKKESPEIPIISLGIGDVTQALPSLAIEALHNAVDEMAHANTFHGYGPEQGYDFLRTAIAKYDFQENLLSIDASEIFVSDGSKCDIANFQELFSPHVSVAIPDPVYPVYLDTNVMAGRSGQWKNDHYENIIPLPATKENNYIPLPPELHVDVIYLCFPNNPTGSAATKEVLEQFVDYAREHKALILFDAAYESFIRHPDIPHSIYEIKGAHSCAIEFRSLSKSAGFTGLRCAYTVVPHACMIYSENGEKYSLNKLWNRRQSTKFNGVAYPIQKAAAAMYTPSGQAQIRELTDSYLKNARIIRSTLEEYGSKIAEVPRSGKKDIDLAVQAAHKAATRWAKTSASQRSEILFKIADRMQKNLEKLAIVETWDNGKAIRETLAADIPLAIDHFRYFGSVIRAEAGEISDIDADTVSMEVHEPLGIVGQIIPWNFPILMLTWKMAPALAAGNCTIIKTAEQTPISALILFELIGDLIPPGVANIVTGFGPEAGKPLAQHPDIKKVAFTGETTTGRLIMQYASENIIPVTLELGGKSPNVFLESVMDKDDAFLDKAVEGLVLFAFNQGEVCTCPSRALIQENIYDKFMERCLTRISAITMDDPLDSDTMMGAQASNDQYEKILNYIDIGKQEGAEVLIGGEKYANSLYPQGYYIKPTVFKGHNKMRIFQEEIFGPVLSVTTFKDQDEALKIANDTTYGLGSGVWTRDIHQMQLLSRGIEAGRVWCNCYHAYPAHASFGGYKKSVDFLQEQSIQENTKKGIMIATLFKDIGCHNAHIVLSDNNGIHPQRTKNAGRISTSEQLPSSQWSLFAQGCEHIARNILEKTGIRTVYHHHCAGWIETPFELEKLMSMTSPELLGLCLDTGHYCFAGGSPESIIESYGKRIWHVHFKDCDAAIAHQSRVRRWDYFTSLQHGIFCPLGKGCVNFHEVIKKLKNINYHGWIVVEQDILPGMGTPKRYAQENRMYLNKFGV</sequence>